<feature type="coiled-coil region" evidence="2">
    <location>
        <begin position="107"/>
        <end position="151"/>
    </location>
</feature>
<accession>A0A315V323</accession>
<name>A0A315V323_GAMAF</name>
<dbReference type="PANTHER" id="PTHR22663:SF29">
    <property type="entry name" value="RING FINGER PROTEIN 212B"/>
    <property type="match status" value="1"/>
</dbReference>
<reference evidence="3 4" key="1">
    <citation type="journal article" date="2018" name="G3 (Bethesda)">
        <title>A High-Quality Reference Genome for the Invasive Mosquitofish Gambusia affinis Using a Chicago Library.</title>
        <authorList>
            <person name="Hoffberg S.L."/>
            <person name="Troendle N.J."/>
            <person name="Glenn T.C."/>
            <person name="Mahmud O."/>
            <person name="Louha S."/>
            <person name="Chalopin D."/>
            <person name="Bennetzen J.L."/>
            <person name="Mauricio R."/>
        </authorList>
    </citation>
    <scope>NUCLEOTIDE SEQUENCE [LARGE SCALE GENOMIC DNA]</scope>
    <source>
        <strain evidence="3">NE01/NJP1002.9</strain>
        <tissue evidence="3">Muscle</tissue>
    </source>
</reference>
<evidence type="ECO:0000313" key="3">
    <source>
        <dbReference type="EMBL" id="PWA17567.1"/>
    </source>
</evidence>
<evidence type="ECO:0000256" key="1">
    <source>
        <dbReference type="ARBA" id="ARBA00023254"/>
    </source>
</evidence>
<dbReference type="GO" id="GO:0000795">
    <property type="term" value="C:synaptonemal complex"/>
    <property type="evidence" value="ECO:0007669"/>
    <property type="project" value="InterPro"/>
</dbReference>
<proteinExistence type="predicted"/>
<dbReference type="AlphaFoldDB" id="A0A315V323"/>
<keyword evidence="1" id="KW-0469">Meiosis</keyword>
<evidence type="ECO:0000313" key="4">
    <source>
        <dbReference type="Proteomes" id="UP000250572"/>
    </source>
</evidence>
<dbReference type="GO" id="GO:0007131">
    <property type="term" value="P:reciprocal meiotic recombination"/>
    <property type="evidence" value="ECO:0007669"/>
    <property type="project" value="InterPro"/>
</dbReference>
<evidence type="ECO:0000256" key="2">
    <source>
        <dbReference type="SAM" id="Coils"/>
    </source>
</evidence>
<keyword evidence="4" id="KW-1185">Reference proteome</keyword>
<organism evidence="3 4">
    <name type="scientific">Gambusia affinis</name>
    <name type="common">Western mosquitofish</name>
    <name type="synonym">Heterandria affinis</name>
    <dbReference type="NCBI Taxonomy" id="33528"/>
    <lineage>
        <taxon>Eukaryota</taxon>
        <taxon>Metazoa</taxon>
        <taxon>Chordata</taxon>
        <taxon>Craniata</taxon>
        <taxon>Vertebrata</taxon>
        <taxon>Euteleostomi</taxon>
        <taxon>Actinopterygii</taxon>
        <taxon>Neopterygii</taxon>
        <taxon>Teleostei</taxon>
        <taxon>Neoteleostei</taxon>
        <taxon>Acanthomorphata</taxon>
        <taxon>Ovalentaria</taxon>
        <taxon>Atherinomorphae</taxon>
        <taxon>Cyprinodontiformes</taxon>
        <taxon>Poeciliidae</taxon>
        <taxon>Poeciliinae</taxon>
        <taxon>Gambusia</taxon>
    </lineage>
</organism>
<dbReference type="GO" id="GO:0016925">
    <property type="term" value="P:protein sumoylation"/>
    <property type="evidence" value="ECO:0007669"/>
    <property type="project" value="TreeGrafter"/>
</dbReference>
<feature type="non-terminal residue" evidence="3">
    <location>
        <position position="266"/>
    </location>
</feature>
<sequence length="266" mass="30361">MDWFHCNQCFKKSGSKFAVSSCGHISCEACIKSKQCSTCGVACCYLPITDQMKPQEKVFFMDPGKLIQARMEMIAQTAIFQQKQKERVTVHFKTKSSELERRLEEVSEQGYRQLSELKRENGELKKQLSELRRENGELKKQLLELQRETAELKKPLSQRRASVSPGQFQTTGGFRSQLALPHQVNPAIEAQNLLRLLLDQEQRVMSAPESLRGGPGIEAFLSLNVTIFWHSYKNPDPWFPVPIYEWNLTSLTQTVNNSPLLLGTPL</sequence>
<dbReference type="Proteomes" id="UP000250572">
    <property type="component" value="Unassembled WGS sequence"/>
</dbReference>
<dbReference type="PANTHER" id="PTHR22663">
    <property type="entry name" value="RING FINGER PROTEIN NARYA-RELATED"/>
    <property type="match status" value="1"/>
</dbReference>
<gene>
    <name evidence="3" type="ORF">CCH79_00011420</name>
</gene>
<dbReference type="GO" id="GO:0019789">
    <property type="term" value="F:SUMO transferase activity"/>
    <property type="evidence" value="ECO:0007669"/>
    <property type="project" value="InterPro"/>
</dbReference>
<keyword evidence="2" id="KW-0175">Coiled coil</keyword>
<dbReference type="InterPro" id="IPR042123">
    <property type="entry name" value="Zip3/RNF212-like"/>
</dbReference>
<dbReference type="EMBL" id="NHOQ01002364">
    <property type="protein sequence ID" value="PWA17567.1"/>
    <property type="molecule type" value="Genomic_DNA"/>
</dbReference>
<evidence type="ECO:0008006" key="5">
    <source>
        <dbReference type="Google" id="ProtNLM"/>
    </source>
</evidence>
<dbReference type="CDD" id="cd16747">
    <property type="entry name" value="RING-HC_RNF212B"/>
    <property type="match status" value="1"/>
</dbReference>
<comment type="caution">
    <text evidence="3">The sequence shown here is derived from an EMBL/GenBank/DDBJ whole genome shotgun (WGS) entry which is preliminary data.</text>
</comment>
<protein>
    <recommendedName>
        <fullName evidence="5">RING-type domain-containing protein</fullName>
    </recommendedName>
</protein>
<dbReference type="GO" id="GO:0007129">
    <property type="term" value="P:homologous chromosome pairing at meiosis"/>
    <property type="evidence" value="ECO:0007669"/>
    <property type="project" value="TreeGrafter"/>
</dbReference>